<evidence type="ECO:0000313" key="10">
    <source>
        <dbReference type="Proteomes" id="UP000030101"/>
    </source>
</evidence>
<dbReference type="NCBIfam" id="NF009920">
    <property type="entry name" value="PRK13381.1"/>
    <property type="match status" value="1"/>
</dbReference>
<keyword evidence="7 9" id="KW-0031">Aminopeptidase</keyword>
<feature type="active site" evidence="7">
    <location>
        <position position="84"/>
    </location>
</feature>
<evidence type="ECO:0000256" key="1">
    <source>
        <dbReference type="ARBA" id="ARBA00009692"/>
    </source>
</evidence>
<dbReference type="GO" id="GO:0045148">
    <property type="term" value="F:tripeptide aminopeptidase activity"/>
    <property type="evidence" value="ECO:0007669"/>
    <property type="project" value="UniProtKB-EC"/>
</dbReference>
<evidence type="ECO:0000256" key="4">
    <source>
        <dbReference type="ARBA" id="ARBA00022801"/>
    </source>
</evidence>
<dbReference type="PANTHER" id="PTHR42994">
    <property type="entry name" value="PEPTIDASE T"/>
    <property type="match status" value="1"/>
</dbReference>
<reference evidence="9 10" key="1">
    <citation type="submission" date="2014-08" db="EMBL/GenBank/DDBJ databases">
        <title>Porphyromonas canoris strain:OH2762 Genome sequencing.</title>
        <authorList>
            <person name="Wallis C."/>
            <person name="Deusch O."/>
            <person name="O'Flynn C."/>
            <person name="Davis I."/>
            <person name="Jospin G."/>
            <person name="Darling A.E."/>
            <person name="Coil D.A."/>
            <person name="Alexiev A."/>
            <person name="Horsfall A."/>
            <person name="Kirkwood N."/>
            <person name="Harris S."/>
            <person name="Eisen J.A."/>
        </authorList>
    </citation>
    <scope>NUCLEOTIDE SEQUENCE [LARGE SCALE GENOMIC DNA]</scope>
    <source>
        <strain evidence="10">COT-108 OH2762</strain>
    </source>
</reference>
<comment type="subcellular location">
    <subcellularLocation>
        <location evidence="7">Cytoplasm</location>
    </subcellularLocation>
</comment>
<evidence type="ECO:0000256" key="3">
    <source>
        <dbReference type="ARBA" id="ARBA00022723"/>
    </source>
</evidence>
<dbReference type="PROSITE" id="PS00759">
    <property type="entry name" value="ARGE_DAPE_CPG2_2"/>
    <property type="match status" value="1"/>
</dbReference>
<dbReference type="Gene3D" id="3.40.630.10">
    <property type="entry name" value="Zn peptidases"/>
    <property type="match status" value="1"/>
</dbReference>
<dbReference type="EMBL" id="JQZV01000008">
    <property type="protein sequence ID" value="KGN92752.1"/>
    <property type="molecule type" value="Genomic_DNA"/>
</dbReference>
<dbReference type="Gene3D" id="3.30.70.360">
    <property type="match status" value="1"/>
</dbReference>
<dbReference type="InterPro" id="IPR001261">
    <property type="entry name" value="ArgE/DapE_CS"/>
</dbReference>
<comment type="cofactor">
    <cofactor evidence="7">
        <name>Zn(2+)</name>
        <dbReference type="ChEBI" id="CHEBI:29105"/>
    </cofactor>
    <text evidence="7">Binds 2 Zn(2+) ions per subunit.</text>
</comment>
<proteinExistence type="inferred from homology"/>
<keyword evidence="6 7" id="KW-0482">Metalloprotease</keyword>
<feature type="binding site" evidence="7">
    <location>
        <position position="144"/>
    </location>
    <ligand>
        <name>Zn(2+)</name>
        <dbReference type="ChEBI" id="CHEBI:29105"/>
        <label>2</label>
    </ligand>
</feature>
<dbReference type="Pfam" id="PF01546">
    <property type="entry name" value="Peptidase_M20"/>
    <property type="match status" value="1"/>
</dbReference>
<keyword evidence="10" id="KW-1185">Reference proteome</keyword>
<dbReference type="InterPro" id="IPR010161">
    <property type="entry name" value="Peptidase_M20B"/>
</dbReference>
<gene>
    <name evidence="7" type="primary">pepT</name>
    <name evidence="9" type="ORF">HQ43_04505</name>
</gene>
<dbReference type="InterPro" id="IPR036264">
    <property type="entry name" value="Bact_exopeptidase_dim_dom"/>
</dbReference>
<organism evidence="9 10">
    <name type="scientific">Porphyromonas canoris</name>
    <dbReference type="NCBI Taxonomy" id="36875"/>
    <lineage>
        <taxon>Bacteria</taxon>
        <taxon>Pseudomonadati</taxon>
        <taxon>Bacteroidota</taxon>
        <taxon>Bacteroidia</taxon>
        <taxon>Bacteroidales</taxon>
        <taxon>Porphyromonadaceae</taxon>
        <taxon>Porphyromonas</taxon>
    </lineage>
</organism>
<dbReference type="PROSITE" id="PS00758">
    <property type="entry name" value="ARGE_DAPE_CPG2_1"/>
    <property type="match status" value="1"/>
</dbReference>
<dbReference type="EC" id="3.4.11.4" evidence="7"/>
<dbReference type="SUPFAM" id="SSF53187">
    <property type="entry name" value="Zn-dependent exopeptidases"/>
    <property type="match status" value="1"/>
</dbReference>
<dbReference type="Proteomes" id="UP000030101">
    <property type="component" value="Unassembled WGS sequence"/>
</dbReference>
<comment type="function">
    <text evidence="7">Cleaves the N-terminal amino acid of tripeptides.</text>
</comment>
<keyword evidence="2 7" id="KW-0645">Protease</keyword>
<keyword evidence="3 7" id="KW-0479">Metal-binding</keyword>
<dbReference type="RefSeq" id="WP_036790153.1">
    <property type="nucleotide sequence ID" value="NZ_JQZV01000008.1"/>
</dbReference>
<dbReference type="SUPFAM" id="SSF55031">
    <property type="entry name" value="Bacterial exopeptidase dimerisation domain"/>
    <property type="match status" value="1"/>
</dbReference>
<evidence type="ECO:0000256" key="5">
    <source>
        <dbReference type="ARBA" id="ARBA00022833"/>
    </source>
</evidence>
<keyword evidence="7" id="KW-0963">Cytoplasm</keyword>
<keyword evidence="5 7" id="KW-0862">Zinc</keyword>
<dbReference type="HAMAP" id="MF_00550">
    <property type="entry name" value="Aminopeptidase_M20"/>
    <property type="match status" value="1"/>
</dbReference>
<comment type="caution">
    <text evidence="9">The sequence shown here is derived from an EMBL/GenBank/DDBJ whole genome shotgun (WGS) entry which is preliminary data.</text>
</comment>
<feature type="binding site" evidence="7">
    <location>
        <position position="201"/>
    </location>
    <ligand>
        <name>Zn(2+)</name>
        <dbReference type="ChEBI" id="CHEBI:29105"/>
        <label>1</label>
    </ligand>
</feature>
<sequence>MNTHHPIVERFLRYVSVDTKSDPTSNDTPSTKKQFDLAKLLKEELETLGLEDISLDDKCYLMASLPANTSKKGVPTIGFVAHMDTAPDMSGKDVKPRIVPFTGEAITLCEKEQILLSPAMFPEMNRYKGQELIVTDGHTLLGADDKAGVAAIMQMLHYFKEHPEIEHGTIRVGFTPDEEIGRGADFFDVEKFKADFAYTIDGGEIGELEYENFNAAGATIAIRGVNVHPGYAKGKMVNALLLAMELNSLLPPITPANTEGYQGFFHLIGIEGGVEDANVQYIIRDHDREKFEKMKEQLTQAVETINKRYPTAKCTLSMKDQYYNMREIVEPRMEIVNLASEAMQRVGVTPNIKPIRGGTDGSRLSFMGLPCPNIFAGGHNFHGRYEFIPIPSLIKSYEVVCEIAKLAAEQTK</sequence>
<evidence type="ECO:0000259" key="8">
    <source>
        <dbReference type="Pfam" id="PF07687"/>
    </source>
</evidence>
<feature type="active site" description="Proton acceptor" evidence="7">
    <location>
        <position position="178"/>
    </location>
</feature>
<feature type="binding site" evidence="7">
    <location>
        <position position="82"/>
    </location>
    <ligand>
        <name>Zn(2+)</name>
        <dbReference type="ChEBI" id="CHEBI:29105"/>
        <label>1</label>
    </ligand>
</feature>
<protein>
    <recommendedName>
        <fullName evidence="7">Peptidase T</fullName>
        <ecNumber evidence="7">3.4.11.4</ecNumber>
    </recommendedName>
    <alternativeName>
        <fullName evidence="7">Aminotripeptidase</fullName>
        <shortName evidence="7">Tripeptidase</shortName>
    </alternativeName>
    <alternativeName>
        <fullName evidence="7">Tripeptide aminopeptidase</fullName>
    </alternativeName>
</protein>
<evidence type="ECO:0000313" key="9">
    <source>
        <dbReference type="EMBL" id="KGN92752.1"/>
    </source>
</evidence>
<dbReference type="PANTHER" id="PTHR42994:SF1">
    <property type="entry name" value="PEPTIDASE T"/>
    <property type="match status" value="1"/>
</dbReference>
<feature type="binding site" evidence="7">
    <location>
        <position position="179"/>
    </location>
    <ligand>
        <name>Zn(2+)</name>
        <dbReference type="ChEBI" id="CHEBI:29105"/>
        <label>2</label>
    </ligand>
</feature>
<comment type="catalytic activity">
    <reaction evidence="7">
        <text>Release of the N-terminal residue from a tripeptide.</text>
        <dbReference type="EC" id="3.4.11.4"/>
    </reaction>
</comment>
<evidence type="ECO:0000256" key="2">
    <source>
        <dbReference type="ARBA" id="ARBA00022670"/>
    </source>
</evidence>
<keyword evidence="4 7" id="KW-0378">Hydrolase</keyword>
<comment type="similarity">
    <text evidence="1 7">Belongs to the peptidase M20B family.</text>
</comment>
<dbReference type="NCBIfam" id="TIGR01882">
    <property type="entry name" value="peptidase-T"/>
    <property type="match status" value="1"/>
</dbReference>
<dbReference type="InterPro" id="IPR002933">
    <property type="entry name" value="Peptidase_M20"/>
</dbReference>
<evidence type="ECO:0000256" key="7">
    <source>
        <dbReference type="HAMAP-Rule" id="MF_00550"/>
    </source>
</evidence>
<dbReference type="PIRSF" id="PIRSF037215">
    <property type="entry name" value="Peptidase_M20B"/>
    <property type="match status" value="1"/>
</dbReference>
<feature type="binding site" evidence="7">
    <location>
        <position position="144"/>
    </location>
    <ligand>
        <name>Zn(2+)</name>
        <dbReference type="ChEBI" id="CHEBI:29105"/>
        <label>1</label>
    </ligand>
</feature>
<feature type="binding site" evidence="7">
    <location>
        <position position="382"/>
    </location>
    <ligand>
        <name>Zn(2+)</name>
        <dbReference type="ChEBI" id="CHEBI:29105"/>
        <label>2</label>
    </ligand>
</feature>
<evidence type="ECO:0000256" key="6">
    <source>
        <dbReference type="ARBA" id="ARBA00023049"/>
    </source>
</evidence>
<dbReference type="Pfam" id="PF07687">
    <property type="entry name" value="M20_dimer"/>
    <property type="match status" value="1"/>
</dbReference>
<dbReference type="CDD" id="cd03892">
    <property type="entry name" value="M20_peptT"/>
    <property type="match status" value="1"/>
</dbReference>
<feature type="domain" description="Peptidase M20 dimerisation" evidence="8">
    <location>
        <begin position="210"/>
        <end position="309"/>
    </location>
</feature>
<dbReference type="NCBIfam" id="NF003976">
    <property type="entry name" value="PRK05469.1"/>
    <property type="match status" value="1"/>
</dbReference>
<accession>A0ABR4XLW1</accession>
<name>A0ABR4XLW1_9PORP</name>
<dbReference type="InterPro" id="IPR011650">
    <property type="entry name" value="Peptidase_M20_dimer"/>
</dbReference>